<feature type="transmembrane region" description="Helical" evidence="1">
    <location>
        <begin position="66"/>
        <end position="86"/>
    </location>
</feature>
<evidence type="ECO:0000313" key="2">
    <source>
        <dbReference type="EMBL" id="GAA4627722.1"/>
    </source>
</evidence>
<proteinExistence type="predicted"/>
<reference evidence="3" key="1">
    <citation type="journal article" date="2019" name="Int. J. Syst. Evol. Microbiol.">
        <title>The Global Catalogue of Microorganisms (GCM) 10K type strain sequencing project: providing services to taxonomists for standard genome sequencing and annotation.</title>
        <authorList>
            <consortium name="The Broad Institute Genomics Platform"/>
            <consortium name="The Broad Institute Genome Sequencing Center for Infectious Disease"/>
            <person name="Wu L."/>
            <person name="Ma J."/>
        </authorList>
    </citation>
    <scope>NUCLEOTIDE SEQUENCE [LARGE SCALE GENOMIC DNA]</scope>
    <source>
        <strain evidence="3">JCM 17939</strain>
    </source>
</reference>
<protein>
    <submittedName>
        <fullName evidence="2">Uncharacterized protein</fullName>
    </submittedName>
</protein>
<dbReference type="EMBL" id="BAABHK010000005">
    <property type="protein sequence ID" value="GAA4627722.1"/>
    <property type="molecule type" value="Genomic_DNA"/>
</dbReference>
<feature type="transmembrane region" description="Helical" evidence="1">
    <location>
        <begin position="40"/>
        <end position="60"/>
    </location>
</feature>
<evidence type="ECO:0000313" key="3">
    <source>
        <dbReference type="Proteomes" id="UP001501442"/>
    </source>
</evidence>
<keyword evidence="1" id="KW-1133">Transmembrane helix</keyword>
<keyword evidence="3" id="KW-1185">Reference proteome</keyword>
<keyword evidence="1" id="KW-0472">Membrane</keyword>
<sequence length="111" mass="12035">MDDALDAVQSEIELAKIGLHISDHVRSMAADMRKVQKRRAVAITGASVGTVAAILTAVYGPALKDALAIVGATGGAGLWSVIQHLAEDNRGSFKENTWYYVWTLQRRAERL</sequence>
<dbReference type="Proteomes" id="UP001501442">
    <property type="component" value="Unassembled WGS sequence"/>
</dbReference>
<organism evidence="2 3">
    <name type="scientific">Actinoallomurus vinaceus</name>
    <dbReference type="NCBI Taxonomy" id="1080074"/>
    <lineage>
        <taxon>Bacteria</taxon>
        <taxon>Bacillati</taxon>
        <taxon>Actinomycetota</taxon>
        <taxon>Actinomycetes</taxon>
        <taxon>Streptosporangiales</taxon>
        <taxon>Thermomonosporaceae</taxon>
        <taxon>Actinoallomurus</taxon>
    </lineage>
</organism>
<gene>
    <name evidence="2" type="ORF">GCM10023196_041090</name>
</gene>
<evidence type="ECO:0000256" key="1">
    <source>
        <dbReference type="SAM" id="Phobius"/>
    </source>
</evidence>
<name>A0ABP8UF24_9ACTN</name>
<accession>A0ABP8UF24</accession>
<keyword evidence="1" id="KW-0812">Transmembrane</keyword>
<comment type="caution">
    <text evidence="2">The sequence shown here is derived from an EMBL/GenBank/DDBJ whole genome shotgun (WGS) entry which is preliminary data.</text>
</comment>